<dbReference type="SMART" id="SM00287">
    <property type="entry name" value="SH3b"/>
    <property type="match status" value="4"/>
</dbReference>
<dbReference type="InterPro" id="IPR052179">
    <property type="entry name" value="DD-CPase-like"/>
</dbReference>
<evidence type="ECO:0000256" key="1">
    <source>
        <dbReference type="ARBA" id="ARBA00022729"/>
    </source>
</evidence>
<proteinExistence type="predicted"/>
<dbReference type="PANTHER" id="PTHR34385:SF1">
    <property type="entry name" value="PEPTIDOGLYCAN L-ALANYL-D-GLUTAMATE ENDOPEPTIDASE CWLK"/>
    <property type="match status" value="1"/>
</dbReference>
<evidence type="ECO:0000313" key="5">
    <source>
        <dbReference type="Proteomes" id="UP000238573"/>
    </source>
</evidence>
<feature type="domain" description="SH3b" evidence="3">
    <location>
        <begin position="1143"/>
        <end position="1202"/>
    </location>
</feature>
<feature type="domain" description="SH3b" evidence="3">
    <location>
        <begin position="185"/>
        <end position="253"/>
    </location>
</feature>
<dbReference type="Gene3D" id="3.30.1380.10">
    <property type="match status" value="1"/>
</dbReference>
<feature type="compositionally biased region" description="Polar residues" evidence="2">
    <location>
        <begin position="64"/>
        <end position="74"/>
    </location>
</feature>
<dbReference type="NCBIfam" id="TIGR01168">
    <property type="entry name" value="YSIRK_signal"/>
    <property type="match status" value="1"/>
</dbReference>
<comment type="caution">
    <text evidence="4">The sequence shown here is derived from an EMBL/GenBank/DDBJ whole genome shotgun (WGS) entry which is preliminary data.</text>
</comment>
<dbReference type="PANTHER" id="PTHR34385">
    <property type="entry name" value="D-ALANYL-D-ALANINE CARBOXYPEPTIDASE"/>
    <property type="match status" value="1"/>
</dbReference>
<feature type="compositionally biased region" description="Basic and acidic residues" evidence="2">
    <location>
        <begin position="140"/>
        <end position="150"/>
    </location>
</feature>
<dbReference type="EMBL" id="PVSZ01000005">
    <property type="protein sequence ID" value="PRT71856.1"/>
    <property type="molecule type" value="Genomic_DNA"/>
</dbReference>
<evidence type="ECO:0000256" key="2">
    <source>
        <dbReference type="SAM" id="MobiDB-lite"/>
    </source>
</evidence>
<dbReference type="Pfam" id="PF02557">
    <property type="entry name" value="VanY"/>
    <property type="match status" value="1"/>
</dbReference>
<organism evidence="4 5">
    <name type="scientific">Streptococcus anginosus</name>
    <dbReference type="NCBI Taxonomy" id="1328"/>
    <lineage>
        <taxon>Bacteria</taxon>
        <taxon>Bacillati</taxon>
        <taxon>Bacillota</taxon>
        <taxon>Bacilli</taxon>
        <taxon>Lactobacillales</taxon>
        <taxon>Streptococcaceae</taxon>
        <taxon>Streptococcus</taxon>
        <taxon>Streptococcus anginosus group</taxon>
    </lineage>
</organism>
<dbReference type="Pfam" id="PF08481">
    <property type="entry name" value="GBS_Bsp-like"/>
    <property type="match status" value="5"/>
</dbReference>
<dbReference type="InterPro" id="IPR003709">
    <property type="entry name" value="VanY-like_core_dom"/>
</dbReference>
<dbReference type="GO" id="GO:0008233">
    <property type="term" value="F:peptidase activity"/>
    <property type="evidence" value="ECO:0007669"/>
    <property type="project" value="InterPro"/>
</dbReference>
<dbReference type="Gene3D" id="2.60.40.3760">
    <property type="match status" value="5"/>
</dbReference>
<feature type="domain" description="SH3b" evidence="3">
    <location>
        <begin position="269"/>
        <end position="336"/>
    </location>
</feature>
<feature type="compositionally biased region" description="Low complexity" evidence="2">
    <location>
        <begin position="122"/>
        <end position="139"/>
    </location>
</feature>
<dbReference type="SUPFAM" id="SSF55166">
    <property type="entry name" value="Hedgehog/DD-peptidase"/>
    <property type="match status" value="1"/>
</dbReference>
<feature type="compositionally biased region" description="Low complexity" evidence="2">
    <location>
        <begin position="75"/>
        <end position="96"/>
    </location>
</feature>
<feature type="domain" description="SH3b" evidence="3">
    <location>
        <begin position="660"/>
        <end position="726"/>
    </location>
</feature>
<dbReference type="Proteomes" id="UP000238573">
    <property type="component" value="Unassembled WGS sequence"/>
</dbReference>
<evidence type="ECO:0000313" key="4">
    <source>
        <dbReference type="EMBL" id="PRT71856.1"/>
    </source>
</evidence>
<accession>A0A2T0G717</accession>
<dbReference type="CDD" id="cd14852">
    <property type="entry name" value="LD-carboxypeptidase"/>
    <property type="match status" value="1"/>
</dbReference>
<dbReference type="InterPro" id="IPR058193">
    <property type="entry name" value="VanY/YodJ_core_dom"/>
</dbReference>
<feature type="compositionally biased region" description="Polar residues" evidence="2">
    <location>
        <begin position="100"/>
        <end position="116"/>
    </location>
</feature>
<dbReference type="Gene3D" id="2.30.30.40">
    <property type="entry name" value="SH3 Domains"/>
    <property type="match status" value="4"/>
</dbReference>
<dbReference type="NCBIfam" id="NF041194">
    <property type="entry name" value="LD_carboxy_LdcB"/>
    <property type="match status" value="1"/>
</dbReference>
<feature type="region of interest" description="Disordered" evidence="2">
    <location>
        <begin position="64"/>
        <end position="150"/>
    </location>
</feature>
<gene>
    <name evidence="4" type="ORF">C6A27_02265</name>
</gene>
<keyword evidence="1" id="KW-0732">Signal</keyword>
<reference evidence="4 5" key="1">
    <citation type="journal article" date="1993" name="J. Dent. Res.">
        <title>The isolation and characterization of milleri group streptococci from dental periapical abscesses.</title>
        <authorList>
            <person name="Fisher L.E."/>
            <person name="Russell R.R."/>
        </authorList>
    </citation>
    <scope>NUCLEOTIDE SEQUENCE [LARGE SCALE GENOMIC DNA]</scope>
    <source>
        <strain evidence="4 5">OUP21</strain>
    </source>
</reference>
<dbReference type="Pfam" id="PF04650">
    <property type="entry name" value="YSIRK_signal"/>
    <property type="match status" value="1"/>
</dbReference>
<dbReference type="GO" id="GO:0006508">
    <property type="term" value="P:proteolysis"/>
    <property type="evidence" value="ECO:0007669"/>
    <property type="project" value="InterPro"/>
</dbReference>
<dbReference type="Pfam" id="PF08460">
    <property type="entry name" value="SH3_5"/>
    <property type="match status" value="4"/>
</dbReference>
<dbReference type="InterPro" id="IPR005877">
    <property type="entry name" value="YSIRK_signal_dom"/>
</dbReference>
<dbReference type="InterPro" id="IPR003646">
    <property type="entry name" value="SH3-like_bac-type"/>
</dbReference>
<dbReference type="RefSeq" id="WP_106383950.1">
    <property type="nucleotide sequence ID" value="NZ_PVSZ01000005.1"/>
</dbReference>
<protein>
    <submittedName>
        <fullName evidence="4">Signal peptide protein</fullName>
    </submittedName>
</protein>
<name>A0A2T0G717_STRAP</name>
<dbReference type="InterPro" id="IPR009045">
    <property type="entry name" value="Zn_M74/Hedgehog-like"/>
</dbReference>
<sequence length="1203" mass="133076">MKKRMFDHEEQRFSIRKYSCGAASVLIGCVLFMGGQTVSADEQATTGTVPEAAQVGTVNKTQNTIESTDVSSQSAATQKETAVTTTAPTSSSADKAVSVATETTPSQTTTVDAATQTEDETTNSSVDATTDTADSSTTAKVEKSPVEKGARKEEIDAAKLMDKTQPAQQARLAESKVTQSVPSLPSQGYYTYTKRTEVKNEPKASAALQFYVNAGDRVYYDRVLIADGYQWLSYRSYSGIRRYAAINKLVTEPVQLAKPTPSSTGTLPSRGRYTFSGTAEVKNEAKWSAPTQFTFNRGDSVNYDKVLENDGYQWISYISYSGMRRYAAVTKLAQPAPQRPAQSQVTGTIHIENKTSQGFDVVVTDVSSTKGVKTVKLPVWSSQGGQDDIIWYDAAKQIDGTYKLSVDIRRHKNNYGDYNVHMYYVQSDGSLQGVTGTTTKVEEPKYSVTGTIHIENKTSQGFDVVVTNVSSTKGVKTVKLPIWSSQGGQDDVIWYDAIKQTDGTYKLSVDISRHKNNRGEYNIHMYYIQSDGSLQGVTGTTTKVEEPKYSVTGTIHIENKTSQGFDVLITNVSDSNGISRVKVPIWTENSGQDDIIWYDASKQNDGNYKVTVNISKHKNESGEYNIHLYYIEPNGKIRGVSGTKTTVVAPSSARESIPSQGVYTFKKEVEVKNSPTMTAKTEFTFARGERIRYDKVLDADHHQWISYVSYSGTRRYIPIATLTNEEAPKSVQVTGTIHIENKTSQGFDVVVTNVSSTKGVKTVKLPVWSSQGGQDDVIWYDAIKQTDGNYKLSVDIRRHKNNRGEYNIHMYYVQSDGSLQGVTGTTTKVEEPKYSVTGTIHIENKTSQGFDVVVTNVSSTKGVKTVKLPIWSSQGGQDDVIWYDAIKQTDGTYKLSVDIRRHKNNRGEYNIHMYYVQSDGSLQGVTGTTTKVEGPQTGAKEVQYNGSYYFIQGKYDEIVVANKKHPMAANYNPGENPTAKAAFLRLRNDMIAQGYNVGYAYSGFRSYDYQKVLYQNYVNKDGQAAADRYSARPGYSEHQTGLVFDLTDKAGNLLEDAAASNWLKNNAHRYGFVVRYQPGKEASTGYMPEAWHIRYIGKEADEVYHSGLSLEEYYGFEGGDYASSVTPSKPTTPSPQTPSIPAQGVYRFTKRSSIKAEARMSAPELAYYDAGQSVTYDKVLNADGATWISYIAFSGKRRYIAVA</sequence>
<dbReference type="AlphaFoldDB" id="A0A2T0G717"/>
<dbReference type="InterPro" id="IPR013688">
    <property type="entry name" value="GBS_Bsp-like"/>
</dbReference>
<evidence type="ECO:0000259" key="3">
    <source>
        <dbReference type="SMART" id="SM00287"/>
    </source>
</evidence>
<dbReference type="PROSITE" id="PS51257">
    <property type="entry name" value="PROKAR_LIPOPROTEIN"/>
    <property type="match status" value="1"/>
</dbReference>